<evidence type="ECO:0000313" key="3">
    <source>
        <dbReference type="Proteomes" id="UP000036902"/>
    </source>
</evidence>
<name>A0A127K7G1_9RHOO</name>
<protein>
    <recommendedName>
        <fullName evidence="4">DUF2796 domain-containing protein</fullName>
    </recommendedName>
</protein>
<dbReference type="RefSeq" id="WP_048706324.1">
    <property type="nucleotide sequence ID" value="NZ_CP014646.1"/>
</dbReference>
<evidence type="ECO:0000313" key="2">
    <source>
        <dbReference type="EMBL" id="AMO37594.1"/>
    </source>
</evidence>
<evidence type="ECO:0008006" key="4">
    <source>
        <dbReference type="Google" id="ProtNLM"/>
    </source>
</evidence>
<feature type="signal peptide" evidence="1">
    <location>
        <begin position="1"/>
        <end position="22"/>
    </location>
</feature>
<dbReference type="AlphaFoldDB" id="A0A127K7G1"/>
<evidence type="ECO:0000256" key="1">
    <source>
        <dbReference type="SAM" id="SignalP"/>
    </source>
</evidence>
<keyword evidence="1" id="KW-0732">Signal</keyword>
<dbReference type="Proteomes" id="UP000036902">
    <property type="component" value="Chromosome"/>
</dbReference>
<accession>A0A127K7G1</accession>
<proteinExistence type="predicted"/>
<dbReference type="KEGG" id="thu:AC731_011960"/>
<dbReference type="Pfam" id="PF10986">
    <property type="entry name" value="ZrgA"/>
    <property type="match status" value="1"/>
</dbReference>
<sequence length="187" mass="19612">MKSAVLAAVVLAGVVAGAPARAQHAHAAHEHGVAELRVVAEGEALVVEFASPLDNLVGFEHPPRTPAERKAMTDAEAALRNGAGLFQPSAAANCRLADVALDSPWLQGKHHDHGHDHAHAHAEPASDGHAELVAGYRFECARPAALESLRIGLFDAFPRLRELRAERATARGQGAAVLKAGQAELPL</sequence>
<feature type="chain" id="PRO_5007797993" description="DUF2796 domain-containing protein" evidence="1">
    <location>
        <begin position="23"/>
        <end position="187"/>
    </location>
</feature>
<dbReference type="EMBL" id="CP014646">
    <property type="protein sequence ID" value="AMO37594.1"/>
    <property type="molecule type" value="Genomic_DNA"/>
</dbReference>
<dbReference type="STRING" id="1134435.AC731_011960"/>
<gene>
    <name evidence="2" type="ORF">AC731_011960</name>
</gene>
<dbReference type="InterPro" id="IPR021253">
    <property type="entry name" value="ZrgA-like"/>
</dbReference>
<reference evidence="3" key="1">
    <citation type="submission" date="2016-03" db="EMBL/GenBank/DDBJ databases">
        <authorList>
            <person name="Ma C."/>
            <person name="Zhou S."/>
            <person name="Yang G."/>
        </authorList>
    </citation>
    <scope>NUCLEOTIDE SEQUENCE [LARGE SCALE GENOMIC DNA]</scope>
    <source>
        <strain evidence="3">SgZ-1</strain>
    </source>
</reference>
<organism evidence="2 3">
    <name type="scientific">Thauera humireducens</name>
    <dbReference type="NCBI Taxonomy" id="1134435"/>
    <lineage>
        <taxon>Bacteria</taxon>
        <taxon>Pseudomonadati</taxon>
        <taxon>Pseudomonadota</taxon>
        <taxon>Betaproteobacteria</taxon>
        <taxon>Rhodocyclales</taxon>
        <taxon>Zoogloeaceae</taxon>
        <taxon>Thauera</taxon>
    </lineage>
</organism>
<keyword evidence="3" id="KW-1185">Reference proteome</keyword>